<comment type="caution">
    <text evidence="7">The sequence shown here is derived from an EMBL/GenBank/DDBJ whole genome shotgun (WGS) entry which is preliminary data.</text>
</comment>
<dbReference type="GO" id="GO:0005886">
    <property type="term" value="C:plasma membrane"/>
    <property type="evidence" value="ECO:0007669"/>
    <property type="project" value="UniProtKB-SubCell"/>
</dbReference>
<evidence type="ECO:0000256" key="4">
    <source>
        <dbReference type="ARBA" id="ARBA00022679"/>
    </source>
</evidence>
<dbReference type="GO" id="GO:0047355">
    <property type="term" value="F:CDP-glycerol glycerophosphotransferase activity"/>
    <property type="evidence" value="ECO:0007669"/>
    <property type="project" value="InterPro"/>
</dbReference>
<dbReference type="InterPro" id="IPR043148">
    <property type="entry name" value="TagF_C"/>
</dbReference>
<keyword evidence="5" id="KW-0777">Teichoic acid biosynthesis</keyword>
<comment type="similarity">
    <text evidence="2">Belongs to the CDP-glycerol glycerophosphotransferase family.</text>
</comment>
<dbReference type="PATRIC" id="fig|74704.6.peg.1714"/>
<name>A0A0M2P568_STACC</name>
<accession>A0A0M2P568</accession>
<keyword evidence="4 7" id="KW-0808">Transferase</keyword>
<evidence type="ECO:0000256" key="5">
    <source>
        <dbReference type="ARBA" id="ARBA00022944"/>
    </source>
</evidence>
<protein>
    <submittedName>
        <fullName evidence="7">Putative glycosyl/glycerophosphate transferase in teichoic acid biosynthesis</fullName>
    </submittedName>
</protein>
<evidence type="ECO:0000256" key="2">
    <source>
        <dbReference type="ARBA" id="ARBA00010488"/>
    </source>
</evidence>
<dbReference type="PANTHER" id="PTHR37316">
    <property type="entry name" value="TEICHOIC ACID GLYCEROL-PHOSPHATE PRIMASE"/>
    <property type="match status" value="1"/>
</dbReference>
<dbReference type="InterPro" id="IPR051612">
    <property type="entry name" value="Teichoic_Acid_Biosynth"/>
</dbReference>
<dbReference type="Pfam" id="PF04464">
    <property type="entry name" value="Glyphos_transf"/>
    <property type="match status" value="1"/>
</dbReference>
<dbReference type="Proteomes" id="UP000034455">
    <property type="component" value="Unassembled WGS sequence"/>
</dbReference>
<dbReference type="AlphaFoldDB" id="A0A0M2P568"/>
<evidence type="ECO:0000256" key="1">
    <source>
        <dbReference type="ARBA" id="ARBA00004202"/>
    </source>
</evidence>
<evidence type="ECO:0000313" key="7">
    <source>
        <dbReference type="EMBL" id="KKI65028.1"/>
    </source>
</evidence>
<dbReference type="PIRSF" id="PIRSF032341">
    <property type="entry name" value="UCP032341_glycerophostrnsf"/>
    <property type="match status" value="1"/>
</dbReference>
<comment type="subcellular location">
    <subcellularLocation>
        <location evidence="1">Cell membrane</location>
        <topology evidence="1">Peripheral membrane protein</topology>
    </subcellularLocation>
</comment>
<sequence length="567" mass="66213">MIKQIEVSTWDLFVKDLEKATAQGYTHFVYIDQNSEIYQSMLDAVTLKPVTIVADYTINQQYLNDCRYFGKAEITFNDWMDNLNHFPNIIFHIETTQKIINNYTINNIFDLALLSLLQDDVVTDSHVVFNFKHAFTTSSAIWDYIQAFTPLNTTKFNLNKLAFEHKHSIPFKNSETLAPNHDDIRFTDKVLKNTKFKLPHWIYTLVHRHYEKKHYESSYIYKKDKSKVKNHIVFLGFDYGFRGNSRYLFNHFAKYFSKLPIFFITNDVNGPNFIDPNDAKSKNLIETASVVILENDIPDDIKPNGTIIQLWHGTPIKKLFLDSYEPNENLNIYNYRARKYNKWLQQDYFISDSGAIMEHFKSAFPQQHTHLLNCGYPRIRYLLDKQSDQPYISFIKKELKLDPQKQTLLYVPTWKAANEATDLLPMSDGLLNKYNVIFKGHINDQSNYIPENAIIAPSHIEVQDLLLVSDTVLTDYSSLIFDALTIDKTVCQYTPDHEKYVSERGVYEDVMHSLSTVRYSDSKALLNDLISHQMKDIHANPFINKDNHAFETISHIIQKSINSNKLN</sequence>
<dbReference type="EMBL" id="LAKJ01000003">
    <property type="protein sequence ID" value="KKI65028.1"/>
    <property type="molecule type" value="Genomic_DNA"/>
</dbReference>
<dbReference type="InterPro" id="IPR016993">
    <property type="entry name" value="SA2157_glycerophostrnsf"/>
</dbReference>
<gene>
    <name evidence="7" type="ORF">UF66_1671</name>
</gene>
<keyword evidence="6" id="KW-0472">Membrane</keyword>
<dbReference type="Gene3D" id="3.40.50.12580">
    <property type="match status" value="1"/>
</dbReference>
<proteinExistence type="inferred from homology"/>
<dbReference type="InterPro" id="IPR007554">
    <property type="entry name" value="Glycerophosphate_synth"/>
</dbReference>
<dbReference type="Gene3D" id="3.40.50.11820">
    <property type="match status" value="1"/>
</dbReference>
<evidence type="ECO:0000313" key="8">
    <source>
        <dbReference type="Proteomes" id="UP000034455"/>
    </source>
</evidence>
<dbReference type="InterPro" id="IPR043149">
    <property type="entry name" value="TagF_N"/>
</dbReference>
<keyword evidence="3" id="KW-1003">Cell membrane</keyword>
<dbReference type="PANTHER" id="PTHR37316:SF3">
    <property type="entry name" value="TEICHOIC ACID GLYCEROL-PHOSPHATE TRANSFERASE"/>
    <property type="match status" value="1"/>
</dbReference>
<dbReference type="GO" id="GO:0019350">
    <property type="term" value="P:teichoic acid biosynthetic process"/>
    <property type="evidence" value="ECO:0007669"/>
    <property type="project" value="UniProtKB-KW"/>
</dbReference>
<dbReference type="RefSeq" id="WP_019468858.1">
    <property type="nucleotide sequence ID" value="NZ_LAKJ01000003.1"/>
</dbReference>
<evidence type="ECO:0000256" key="3">
    <source>
        <dbReference type="ARBA" id="ARBA00022475"/>
    </source>
</evidence>
<organism evidence="7 8">
    <name type="scientific">Staphylococcus cohnii subsp. cohnii</name>
    <dbReference type="NCBI Taxonomy" id="74704"/>
    <lineage>
        <taxon>Bacteria</taxon>
        <taxon>Bacillati</taxon>
        <taxon>Bacillota</taxon>
        <taxon>Bacilli</taxon>
        <taxon>Bacillales</taxon>
        <taxon>Staphylococcaceae</taxon>
        <taxon>Staphylococcus</taxon>
        <taxon>Staphylococcus cohnii species complex</taxon>
    </lineage>
</organism>
<dbReference type="SUPFAM" id="SSF53756">
    <property type="entry name" value="UDP-Glycosyltransferase/glycogen phosphorylase"/>
    <property type="match status" value="1"/>
</dbReference>
<evidence type="ECO:0000256" key="6">
    <source>
        <dbReference type="ARBA" id="ARBA00023136"/>
    </source>
</evidence>
<reference evidence="7 8" key="1">
    <citation type="submission" date="2015-03" db="EMBL/GenBank/DDBJ databases">
        <title>Genome Assembly of Staphylococcus cohnii subsp. cohnii strain G22B2.</title>
        <authorList>
            <person name="Nair G."/>
            <person name="Kaur G."/>
            <person name="Khatri I."/>
            <person name="Singh N.K."/>
            <person name="Sathyabama S."/>
            <person name="Maurya S.K."/>
            <person name="Subramanian S."/>
            <person name="Agrewala J.N."/>
            <person name="Mayilraj S."/>
        </authorList>
    </citation>
    <scope>NUCLEOTIDE SEQUENCE [LARGE SCALE GENOMIC DNA]</scope>
    <source>
        <strain evidence="7 8">G22B2</strain>
    </source>
</reference>